<accession>A0ABX1BLR0</accession>
<name>A0ABX1BLR0_9ACTN</name>
<dbReference type="RefSeq" id="WP_168018200.1">
    <property type="nucleotide sequence ID" value="NZ_JAATEP010000053.1"/>
</dbReference>
<reference evidence="1 2" key="1">
    <citation type="submission" date="2020-03" db="EMBL/GenBank/DDBJ databases">
        <title>WGS of actinomycetes isolated from Thailand.</title>
        <authorList>
            <person name="Thawai C."/>
        </authorList>
    </citation>
    <scope>NUCLEOTIDE SEQUENCE [LARGE SCALE GENOMIC DNA]</scope>
    <source>
        <strain evidence="1 2">FMUSA5-5</strain>
    </source>
</reference>
<dbReference type="Proteomes" id="UP000696294">
    <property type="component" value="Unassembled WGS sequence"/>
</dbReference>
<keyword evidence="2" id="KW-1185">Reference proteome</keyword>
<comment type="caution">
    <text evidence="1">The sequence shown here is derived from an EMBL/GenBank/DDBJ whole genome shotgun (WGS) entry which is preliminary data.</text>
</comment>
<evidence type="ECO:0000313" key="1">
    <source>
        <dbReference type="EMBL" id="NJP96724.1"/>
    </source>
</evidence>
<sequence length="151" mass="17153">MIELRQAPRKRHDGMTDLRWDELGDLFDPNLMGALPDFFVPDATVGDRASETEWTSWLRLTRWKRCWSGRRPIGVWTSDAKSTPSIDGCGTVEHITVPVSCAASQQVRVLSRDISKLARFAPATSGRAAYDRLTCWIRPEGVWTSLLWCRC</sequence>
<organism evidence="1 2">
    <name type="scientific">Nonomuraea composti</name>
    <dbReference type="NCBI Taxonomy" id="2720023"/>
    <lineage>
        <taxon>Bacteria</taxon>
        <taxon>Bacillati</taxon>
        <taxon>Actinomycetota</taxon>
        <taxon>Actinomycetes</taxon>
        <taxon>Streptosporangiales</taxon>
        <taxon>Streptosporangiaceae</taxon>
        <taxon>Nonomuraea</taxon>
    </lineage>
</organism>
<evidence type="ECO:0000313" key="2">
    <source>
        <dbReference type="Proteomes" id="UP000696294"/>
    </source>
</evidence>
<dbReference type="EMBL" id="JAATEP010000053">
    <property type="protein sequence ID" value="NJP96724.1"/>
    <property type="molecule type" value="Genomic_DNA"/>
</dbReference>
<proteinExistence type="predicted"/>
<protein>
    <submittedName>
        <fullName evidence="1">Uncharacterized protein</fullName>
    </submittedName>
</protein>
<gene>
    <name evidence="1" type="ORF">HCN51_46115</name>
</gene>